<evidence type="ECO:0000259" key="3">
    <source>
        <dbReference type="Pfam" id="PF13372"/>
    </source>
</evidence>
<keyword evidence="5" id="KW-1185">Reference proteome</keyword>
<name>H8KW23_SOLCM</name>
<evidence type="ECO:0000256" key="2">
    <source>
        <dbReference type="SAM" id="SignalP"/>
    </source>
</evidence>
<feature type="region of interest" description="Disordered" evidence="1">
    <location>
        <begin position="217"/>
        <end position="237"/>
    </location>
</feature>
<dbReference type="STRING" id="929556.Solca_1989"/>
<dbReference type="InterPro" id="IPR025388">
    <property type="entry name" value="Alginate_export_dom"/>
</dbReference>
<evidence type="ECO:0000313" key="5">
    <source>
        <dbReference type="Proteomes" id="UP000007590"/>
    </source>
</evidence>
<sequence>MYSKNRFVPPVLCFFLIICSAGSSLAQFSLSAQLRARGEYRSGFSNLLPTTADPASFISQRTRINLGYKWNFLVVGGAIQDVRVWGQDASSISSADGNKLMLHEAWAEVILANKADTSNKLRFIDYLSLKIGRQELIYDDARLIGNLDWLQQARRFDMALLKATHQGWQLDIGYAINQNGEKMSGGFYVPGNVPQYVKNDIGVLVTTPEGMVPLTNPDGVSSASGKPTYSNPPTTNGGNQDYKQFVSLYLSKGIHNTKISGLFFNDAFGKYRTGSTEIGGGLVYGRYFDVKGTANRQTYGLMFLQSFPTIIKNGGLRFQLAYYRQSGNNRDDINLNAYHYTVNASITKGKFSVTPGYDALSGNSTVSTEDRRFDPLYGTPHKFWGYMDYFYAGTGSPAQGLKNAYLKTKITGKYLAFGLDYHHFAVANQLTSTDQTKLGDEIDLTLNYNLNKFTSIDLGYSWMKATEAMAYAKGQLPAASPTSFDATPQWAYLSVTVKPEFIFSK</sequence>
<evidence type="ECO:0000256" key="1">
    <source>
        <dbReference type="SAM" id="MobiDB-lite"/>
    </source>
</evidence>
<evidence type="ECO:0000313" key="4">
    <source>
        <dbReference type="EMBL" id="AFD07044.1"/>
    </source>
</evidence>
<proteinExistence type="predicted"/>
<feature type="domain" description="Alginate export" evidence="3">
    <location>
        <begin position="29"/>
        <end position="171"/>
    </location>
</feature>
<protein>
    <recommendedName>
        <fullName evidence="3">Alginate export domain-containing protein</fullName>
    </recommendedName>
</protein>
<gene>
    <name evidence="4" type="ordered locus">Solca_1989</name>
</gene>
<dbReference type="EMBL" id="CP003349">
    <property type="protein sequence ID" value="AFD07044.1"/>
    <property type="molecule type" value="Genomic_DNA"/>
</dbReference>
<dbReference type="OrthoDB" id="1070463at2"/>
<dbReference type="eggNOG" id="COG3203">
    <property type="taxonomic scope" value="Bacteria"/>
</dbReference>
<dbReference type="RefSeq" id="WP_014680271.1">
    <property type="nucleotide sequence ID" value="NC_017770.1"/>
</dbReference>
<accession>H8KW23</accession>
<dbReference type="Proteomes" id="UP000007590">
    <property type="component" value="Chromosome"/>
</dbReference>
<reference evidence="4" key="1">
    <citation type="submission" date="2012-02" db="EMBL/GenBank/DDBJ databases">
        <title>The complete genome of Solitalea canadensis DSM 3403.</title>
        <authorList>
            <consortium name="US DOE Joint Genome Institute (JGI-PGF)"/>
            <person name="Lucas S."/>
            <person name="Copeland A."/>
            <person name="Lapidus A."/>
            <person name="Glavina del Rio T."/>
            <person name="Dalin E."/>
            <person name="Tice H."/>
            <person name="Bruce D."/>
            <person name="Goodwin L."/>
            <person name="Pitluck S."/>
            <person name="Peters L."/>
            <person name="Ovchinnikova G."/>
            <person name="Lu M."/>
            <person name="Kyrpides N."/>
            <person name="Mavromatis K."/>
            <person name="Ivanova N."/>
            <person name="Brettin T."/>
            <person name="Detter J.C."/>
            <person name="Han C."/>
            <person name="Larimer F."/>
            <person name="Land M."/>
            <person name="Hauser L."/>
            <person name="Markowitz V."/>
            <person name="Cheng J.-F."/>
            <person name="Hugenholtz P."/>
            <person name="Woyke T."/>
            <person name="Wu D."/>
            <person name="Spring S."/>
            <person name="Schroeder M."/>
            <person name="Kopitz M."/>
            <person name="Brambilla E."/>
            <person name="Klenk H.-P."/>
            <person name="Eisen J.A."/>
        </authorList>
    </citation>
    <scope>NUCLEOTIDE SEQUENCE</scope>
    <source>
        <strain evidence="4">DSM 3403</strain>
    </source>
</reference>
<feature type="signal peptide" evidence="2">
    <location>
        <begin position="1"/>
        <end position="26"/>
    </location>
</feature>
<dbReference type="HOGENOM" id="CLU_038567_0_0_10"/>
<keyword evidence="2" id="KW-0732">Signal</keyword>
<organism evidence="4 5">
    <name type="scientific">Solitalea canadensis (strain ATCC 29591 / DSM 3403 / JCM 21819 / LMG 8368 / NBRC 15130 / NCIMB 12057 / USAM 9D)</name>
    <name type="common">Flexibacter canadensis</name>
    <dbReference type="NCBI Taxonomy" id="929556"/>
    <lineage>
        <taxon>Bacteria</taxon>
        <taxon>Pseudomonadati</taxon>
        <taxon>Bacteroidota</taxon>
        <taxon>Sphingobacteriia</taxon>
        <taxon>Sphingobacteriales</taxon>
        <taxon>Sphingobacteriaceae</taxon>
        <taxon>Solitalea</taxon>
    </lineage>
</organism>
<feature type="chain" id="PRO_5003614625" description="Alginate export domain-containing protein" evidence="2">
    <location>
        <begin position="27"/>
        <end position="505"/>
    </location>
</feature>
<feature type="compositionally biased region" description="Polar residues" evidence="1">
    <location>
        <begin position="218"/>
        <end position="237"/>
    </location>
</feature>
<dbReference type="KEGG" id="scn:Solca_1989"/>
<dbReference type="Pfam" id="PF13372">
    <property type="entry name" value="Alginate_exp"/>
    <property type="match status" value="1"/>
</dbReference>
<dbReference type="AlphaFoldDB" id="H8KW23"/>